<organism evidence="3 4">
    <name type="scientific">Piscinibacter terrae</name>
    <dbReference type="NCBI Taxonomy" id="2496871"/>
    <lineage>
        <taxon>Bacteria</taxon>
        <taxon>Pseudomonadati</taxon>
        <taxon>Pseudomonadota</taxon>
        <taxon>Betaproteobacteria</taxon>
        <taxon>Burkholderiales</taxon>
        <taxon>Sphaerotilaceae</taxon>
        <taxon>Piscinibacter</taxon>
    </lineage>
</organism>
<dbReference type="AlphaFoldDB" id="A0A3N7J0K0"/>
<evidence type="ECO:0000256" key="1">
    <source>
        <dbReference type="SAM" id="SignalP"/>
    </source>
</evidence>
<reference evidence="3 4" key="1">
    <citation type="submission" date="2018-08" db="EMBL/GenBank/DDBJ databases">
        <authorList>
            <person name="Khan S.A."/>
            <person name="Jeon C.O."/>
            <person name="Chun B.H."/>
            <person name="Jeong S.E."/>
        </authorList>
    </citation>
    <scope>NUCLEOTIDE SEQUENCE [LARGE SCALE GENOMIC DNA]</scope>
    <source>
        <strain evidence="3 4">S-16</strain>
    </source>
</reference>
<dbReference type="Pfam" id="PF13511">
    <property type="entry name" value="DUF4124"/>
    <property type="match status" value="1"/>
</dbReference>
<gene>
    <name evidence="3" type="ORF">DZC73_14395</name>
</gene>
<dbReference type="InterPro" id="IPR025392">
    <property type="entry name" value="DUF4124"/>
</dbReference>
<protein>
    <submittedName>
        <fullName evidence="3">DUF4124 domain-containing protein</fullName>
    </submittedName>
</protein>
<feature type="chain" id="PRO_5018101938" evidence="1">
    <location>
        <begin position="28"/>
        <end position="236"/>
    </location>
</feature>
<dbReference type="PROSITE" id="PS51257">
    <property type="entry name" value="PROKAR_LIPOPROTEIN"/>
    <property type="match status" value="1"/>
</dbReference>
<evidence type="ECO:0000313" key="3">
    <source>
        <dbReference type="EMBL" id="RQP24472.1"/>
    </source>
</evidence>
<feature type="signal peptide" evidence="1">
    <location>
        <begin position="1"/>
        <end position="27"/>
    </location>
</feature>
<sequence length="236" mass="25133">MKKSDVVGLGAGWILSACLLAAGSAAAAAPIYTCVDATGKKHTSDRPIVECATRDQRLLNADGSVRQIVPPTPTADERAEQEQRERQAAAERAQQQDTIRRDRNLMTRFPNEAAHNKARAAALDDVRNAVALSEKRIAALAADRKPLMDEAEFYAGKQMPLKLKQQLDANDAATDAQRSLIQNQQSEIGRINALYDTELARLKKLWAGAPAGSLGALPAAPAASGAASTAVAKKAK</sequence>
<name>A0A3N7J0K0_9BURK</name>
<reference evidence="3 4" key="2">
    <citation type="submission" date="2018-12" db="EMBL/GenBank/DDBJ databases">
        <title>Rhizobacter gummiphilus sp. nov., a rubber-degrading bacterium isolated from the soil of a botanical garden in Japan.</title>
        <authorList>
            <person name="Shunsuke S.S."/>
        </authorList>
    </citation>
    <scope>NUCLEOTIDE SEQUENCE [LARGE SCALE GENOMIC DNA]</scope>
    <source>
        <strain evidence="3 4">S-16</strain>
    </source>
</reference>
<proteinExistence type="predicted"/>
<dbReference type="EMBL" id="QUSW01000003">
    <property type="protein sequence ID" value="RQP24472.1"/>
    <property type="molecule type" value="Genomic_DNA"/>
</dbReference>
<comment type="caution">
    <text evidence="3">The sequence shown here is derived from an EMBL/GenBank/DDBJ whole genome shotgun (WGS) entry which is preliminary data.</text>
</comment>
<accession>A0A3N7J0K0</accession>
<keyword evidence="1" id="KW-0732">Signal</keyword>
<keyword evidence="4" id="KW-1185">Reference proteome</keyword>
<evidence type="ECO:0000313" key="4">
    <source>
        <dbReference type="Proteomes" id="UP000267464"/>
    </source>
</evidence>
<evidence type="ECO:0000259" key="2">
    <source>
        <dbReference type="Pfam" id="PF13511"/>
    </source>
</evidence>
<dbReference type="OrthoDB" id="8895482at2"/>
<feature type="domain" description="DUF4124" evidence="2">
    <location>
        <begin position="18"/>
        <end position="94"/>
    </location>
</feature>
<dbReference type="Proteomes" id="UP000267464">
    <property type="component" value="Unassembled WGS sequence"/>
</dbReference>